<feature type="region of interest" description="Disordered" evidence="4">
    <location>
        <begin position="15"/>
        <end position="37"/>
    </location>
</feature>
<name>A0ABW3DZB0_9ACTN</name>
<dbReference type="InterPro" id="IPR000485">
    <property type="entry name" value="AsnC-type_HTH_dom"/>
</dbReference>
<gene>
    <name evidence="6" type="ORF">ACFQ08_28135</name>
</gene>
<dbReference type="PRINTS" id="PR00033">
    <property type="entry name" value="HTHASNC"/>
</dbReference>
<keyword evidence="7" id="KW-1185">Reference proteome</keyword>
<sequence>MPNHAEEAYTRIRELLLSGTHPPGTRLSERQLGDELNMSRTPVREALKRLQRDGLVTAGGKGSGVVVCGL</sequence>
<evidence type="ECO:0000256" key="1">
    <source>
        <dbReference type="ARBA" id="ARBA00023015"/>
    </source>
</evidence>
<evidence type="ECO:0000259" key="5">
    <source>
        <dbReference type="PROSITE" id="PS50949"/>
    </source>
</evidence>
<organism evidence="6 7">
    <name type="scientific">Streptosporangium algeriense</name>
    <dbReference type="NCBI Taxonomy" id="1682748"/>
    <lineage>
        <taxon>Bacteria</taxon>
        <taxon>Bacillati</taxon>
        <taxon>Actinomycetota</taxon>
        <taxon>Actinomycetes</taxon>
        <taxon>Streptosporangiales</taxon>
        <taxon>Streptosporangiaceae</taxon>
        <taxon>Streptosporangium</taxon>
    </lineage>
</organism>
<dbReference type="PRINTS" id="PR00035">
    <property type="entry name" value="HTHGNTR"/>
</dbReference>
<evidence type="ECO:0000256" key="2">
    <source>
        <dbReference type="ARBA" id="ARBA00023125"/>
    </source>
</evidence>
<dbReference type="InterPro" id="IPR036390">
    <property type="entry name" value="WH_DNA-bd_sf"/>
</dbReference>
<dbReference type="PANTHER" id="PTHR43537:SF24">
    <property type="entry name" value="GLUCONATE OPERON TRANSCRIPTIONAL REPRESSOR"/>
    <property type="match status" value="1"/>
</dbReference>
<evidence type="ECO:0000313" key="6">
    <source>
        <dbReference type="EMBL" id="MFD0888421.1"/>
    </source>
</evidence>
<dbReference type="SMART" id="SM00345">
    <property type="entry name" value="HTH_GNTR"/>
    <property type="match status" value="1"/>
</dbReference>
<dbReference type="SUPFAM" id="SSF46785">
    <property type="entry name" value="Winged helix' DNA-binding domain"/>
    <property type="match status" value="1"/>
</dbReference>
<protein>
    <submittedName>
        <fullName evidence="6">GntR family transcriptional regulator</fullName>
    </submittedName>
</protein>
<accession>A0ABW3DZB0</accession>
<evidence type="ECO:0000313" key="7">
    <source>
        <dbReference type="Proteomes" id="UP001597024"/>
    </source>
</evidence>
<dbReference type="Proteomes" id="UP001597024">
    <property type="component" value="Unassembled WGS sequence"/>
</dbReference>
<dbReference type="Pfam" id="PF00392">
    <property type="entry name" value="GntR"/>
    <property type="match status" value="1"/>
</dbReference>
<dbReference type="PROSITE" id="PS50949">
    <property type="entry name" value="HTH_GNTR"/>
    <property type="match status" value="1"/>
</dbReference>
<dbReference type="InterPro" id="IPR036388">
    <property type="entry name" value="WH-like_DNA-bd_sf"/>
</dbReference>
<keyword evidence="3" id="KW-0804">Transcription</keyword>
<reference evidence="7" key="1">
    <citation type="journal article" date="2019" name="Int. J. Syst. Evol. Microbiol.">
        <title>The Global Catalogue of Microorganisms (GCM) 10K type strain sequencing project: providing services to taxonomists for standard genome sequencing and annotation.</title>
        <authorList>
            <consortium name="The Broad Institute Genomics Platform"/>
            <consortium name="The Broad Institute Genome Sequencing Center for Infectious Disease"/>
            <person name="Wu L."/>
            <person name="Ma J."/>
        </authorList>
    </citation>
    <scope>NUCLEOTIDE SEQUENCE [LARGE SCALE GENOMIC DNA]</scope>
    <source>
        <strain evidence="7">CCUG 62974</strain>
    </source>
</reference>
<dbReference type="PANTHER" id="PTHR43537">
    <property type="entry name" value="TRANSCRIPTIONAL REGULATOR, GNTR FAMILY"/>
    <property type="match status" value="1"/>
</dbReference>
<keyword evidence="1" id="KW-0805">Transcription regulation</keyword>
<dbReference type="EMBL" id="JBHTHX010001326">
    <property type="protein sequence ID" value="MFD0888421.1"/>
    <property type="molecule type" value="Genomic_DNA"/>
</dbReference>
<evidence type="ECO:0000256" key="4">
    <source>
        <dbReference type="SAM" id="MobiDB-lite"/>
    </source>
</evidence>
<dbReference type="Gene3D" id="1.10.10.10">
    <property type="entry name" value="Winged helix-like DNA-binding domain superfamily/Winged helix DNA-binding domain"/>
    <property type="match status" value="1"/>
</dbReference>
<keyword evidence="2" id="KW-0238">DNA-binding</keyword>
<proteinExistence type="predicted"/>
<dbReference type="CDD" id="cd07377">
    <property type="entry name" value="WHTH_GntR"/>
    <property type="match status" value="1"/>
</dbReference>
<feature type="domain" description="HTH gntR-type" evidence="5">
    <location>
        <begin position="2"/>
        <end position="70"/>
    </location>
</feature>
<dbReference type="InterPro" id="IPR000524">
    <property type="entry name" value="Tscrpt_reg_HTH_GntR"/>
</dbReference>
<comment type="caution">
    <text evidence="6">The sequence shown here is derived from an EMBL/GenBank/DDBJ whole genome shotgun (WGS) entry which is preliminary data.</text>
</comment>
<evidence type="ECO:0000256" key="3">
    <source>
        <dbReference type="ARBA" id="ARBA00023163"/>
    </source>
</evidence>
<feature type="non-terminal residue" evidence="6">
    <location>
        <position position="70"/>
    </location>
</feature>